<evidence type="ECO:0000313" key="2">
    <source>
        <dbReference type="EMBL" id="MFC4652893.1"/>
    </source>
</evidence>
<dbReference type="Proteomes" id="UP001595987">
    <property type="component" value="Unassembled WGS sequence"/>
</dbReference>
<feature type="transmembrane region" description="Helical" evidence="1">
    <location>
        <begin position="45"/>
        <end position="63"/>
    </location>
</feature>
<dbReference type="RefSeq" id="WP_213536865.1">
    <property type="nucleotide sequence ID" value="NZ_BOVQ01000010.1"/>
</dbReference>
<evidence type="ECO:0000256" key="1">
    <source>
        <dbReference type="SAM" id="Phobius"/>
    </source>
</evidence>
<keyword evidence="1" id="KW-1133">Transmembrane helix</keyword>
<gene>
    <name evidence="2" type="ORF">ACFO26_08210</name>
</gene>
<evidence type="ECO:0000313" key="3">
    <source>
        <dbReference type="Proteomes" id="UP001595987"/>
    </source>
</evidence>
<reference evidence="3" key="1">
    <citation type="journal article" date="2019" name="Int. J. Syst. Evol. Microbiol.">
        <title>The Global Catalogue of Microorganisms (GCM) 10K type strain sequencing project: providing services to taxonomists for standard genome sequencing and annotation.</title>
        <authorList>
            <consortium name="The Broad Institute Genomics Platform"/>
            <consortium name="The Broad Institute Genome Sequencing Center for Infectious Disease"/>
            <person name="Wu L."/>
            <person name="Ma J."/>
        </authorList>
    </citation>
    <scope>NUCLEOTIDE SEQUENCE [LARGE SCALE GENOMIC DNA]</scope>
    <source>
        <strain evidence="3">CCUG 63287</strain>
    </source>
</reference>
<feature type="transmembrane region" description="Helical" evidence="1">
    <location>
        <begin position="69"/>
        <end position="91"/>
    </location>
</feature>
<proteinExistence type="predicted"/>
<organism evidence="2 3">
    <name type="scientific">Lactococcus nasutitermitis</name>
    <dbReference type="NCBI Taxonomy" id="1652957"/>
    <lineage>
        <taxon>Bacteria</taxon>
        <taxon>Bacillati</taxon>
        <taxon>Bacillota</taxon>
        <taxon>Bacilli</taxon>
        <taxon>Lactobacillales</taxon>
        <taxon>Streptococcaceae</taxon>
        <taxon>Lactococcus</taxon>
    </lineage>
</organism>
<dbReference type="EMBL" id="JBHSGD010000006">
    <property type="protein sequence ID" value="MFC4652893.1"/>
    <property type="molecule type" value="Genomic_DNA"/>
</dbReference>
<keyword evidence="1" id="KW-0812">Transmembrane</keyword>
<name>A0ABV9JEG2_9LACT</name>
<keyword evidence="1" id="KW-0472">Membrane</keyword>
<protein>
    <submittedName>
        <fullName evidence="2">Uncharacterized protein</fullName>
    </submittedName>
</protein>
<sequence>MTSIHEKDLNYCREMLEILTKLEDNERQRQLALEKYDKRLKWGKIRHAVELAVIFAFIVFAILESLHVFIYLDFFVSLIILVLSVALYFWLLTHGKMPKKVERVKLTGQRSLNKNLTELSKEKAELEMALKNSKIPARNLNIRDLQLMINYFERNMVTSLANAIFFLDLTEKNAQEDGFKF</sequence>
<accession>A0ABV9JEG2</accession>
<comment type="caution">
    <text evidence="2">The sequence shown here is derived from an EMBL/GenBank/DDBJ whole genome shotgun (WGS) entry which is preliminary data.</text>
</comment>
<keyword evidence="3" id="KW-1185">Reference proteome</keyword>